<accession>A0A5M9ZYV5</accession>
<dbReference type="Gene3D" id="1.10.10.10">
    <property type="entry name" value="Winged helix-like DNA-binding domain superfamily/Winged helix DNA-binding domain"/>
    <property type="match status" value="1"/>
</dbReference>
<feature type="region of interest" description="Disordered" evidence="7">
    <location>
        <begin position="127"/>
        <end position="146"/>
    </location>
</feature>
<dbReference type="PROSITE" id="PS51755">
    <property type="entry name" value="OMPR_PHOB"/>
    <property type="match status" value="1"/>
</dbReference>
<evidence type="ECO:0000256" key="4">
    <source>
        <dbReference type="ARBA" id="ARBA00023125"/>
    </source>
</evidence>
<evidence type="ECO:0000259" key="8">
    <source>
        <dbReference type="PROSITE" id="PS51755"/>
    </source>
</evidence>
<evidence type="ECO:0000256" key="5">
    <source>
        <dbReference type="ARBA" id="ARBA00023163"/>
    </source>
</evidence>
<dbReference type="GO" id="GO:0005829">
    <property type="term" value="C:cytosol"/>
    <property type="evidence" value="ECO:0007669"/>
    <property type="project" value="TreeGrafter"/>
</dbReference>
<evidence type="ECO:0000313" key="9">
    <source>
        <dbReference type="EMBL" id="KAA8830765.1"/>
    </source>
</evidence>
<dbReference type="EMBL" id="RZUI01000004">
    <property type="protein sequence ID" value="KAA8830765.1"/>
    <property type="molecule type" value="Genomic_DNA"/>
</dbReference>
<dbReference type="InterPro" id="IPR001867">
    <property type="entry name" value="OmpR/PhoB-type_DNA-bd"/>
</dbReference>
<name>A0A5M9ZYV5_9BIFI</name>
<dbReference type="InterPro" id="IPR016032">
    <property type="entry name" value="Sig_transdc_resp-reg_C-effctor"/>
</dbReference>
<dbReference type="PANTHER" id="PTHR48111:SF1">
    <property type="entry name" value="TWO-COMPONENT RESPONSE REGULATOR ORR33"/>
    <property type="match status" value="1"/>
</dbReference>
<dbReference type="GO" id="GO:0032993">
    <property type="term" value="C:protein-DNA complex"/>
    <property type="evidence" value="ECO:0007669"/>
    <property type="project" value="TreeGrafter"/>
</dbReference>
<evidence type="ECO:0000256" key="1">
    <source>
        <dbReference type="ARBA" id="ARBA00022553"/>
    </source>
</evidence>
<feature type="domain" description="OmpR/PhoB-type" evidence="8">
    <location>
        <begin position="181"/>
        <end position="277"/>
    </location>
</feature>
<organism evidence="9 10">
    <name type="scientific">Bifidobacterium tissieri</name>
    <dbReference type="NCBI Taxonomy" id="1630162"/>
    <lineage>
        <taxon>Bacteria</taxon>
        <taxon>Bacillati</taxon>
        <taxon>Actinomycetota</taxon>
        <taxon>Actinomycetes</taxon>
        <taxon>Bifidobacteriales</taxon>
        <taxon>Bifidobacteriaceae</taxon>
        <taxon>Bifidobacterium</taxon>
    </lineage>
</organism>
<proteinExistence type="predicted"/>
<keyword evidence="2" id="KW-0902">Two-component regulatory system</keyword>
<protein>
    <submittedName>
        <fullName evidence="9">Response regulator transcription factor</fullName>
    </submittedName>
</protein>
<evidence type="ECO:0000256" key="7">
    <source>
        <dbReference type="SAM" id="MobiDB-lite"/>
    </source>
</evidence>
<keyword evidence="5" id="KW-0804">Transcription</keyword>
<evidence type="ECO:0000256" key="3">
    <source>
        <dbReference type="ARBA" id="ARBA00023015"/>
    </source>
</evidence>
<dbReference type="OrthoDB" id="3232427at2"/>
<evidence type="ECO:0000256" key="2">
    <source>
        <dbReference type="ARBA" id="ARBA00023012"/>
    </source>
</evidence>
<keyword evidence="4 6" id="KW-0238">DNA-binding</keyword>
<dbReference type="InterPro" id="IPR011006">
    <property type="entry name" value="CheY-like_superfamily"/>
</dbReference>
<evidence type="ECO:0000256" key="6">
    <source>
        <dbReference type="PROSITE-ProRule" id="PRU01091"/>
    </source>
</evidence>
<dbReference type="SUPFAM" id="SSF52172">
    <property type="entry name" value="CheY-like"/>
    <property type="match status" value="1"/>
</dbReference>
<dbReference type="GO" id="GO:0006355">
    <property type="term" value="P:regulation of DNA-templated transcription"/>
    <property type="evidence" value="ECO:0007669"/>
    <property type="project" value="InterPro"/>
</dbReference>
<dbReference type="Proteomes" id="UP000412028">
    <property type="component" value="Unassembled WGS sequence"/>
</dbReference>
<dbReference type="SUPFAM" id="SSF46894">
    <property type="entry name" value="C-terminal effector domain of the bipartite response regulators"/>
    <property type="match status" value="1"/>
</dbReference>
<dbReference type="SMART" id="SM00862">
    <property type="entry name" value="Trans_reg_C"/>
    <property type="match status" value="1"/>
</dbReference>
<dbReference type="InterPro" id="IPR036388">
    <property type="entry name" value="WH-like_DNA-bd_sf"/>
</dbReference>
<keyword evidence="1" id="KW-0597">Phosphoprotein</keyword>
<dbReference type="GO" id="GO:0000156">
    <property type="term" value="F:phosphorelay response regulator activity"/>
    <property type="evidence" value="ECO:0007669"/>
    <property type="project" value="TreeGrafter"/>
</dbReference>
<dbReference type="PANTHER" id="PTHR48111">
    <property type="entry name" value="REGULATOR OF RPOS"/>
    <property type="match status" value="1"/>
</dbReference>
<dbReference type="AlphaFoldDB" id="A0A5M9ZYV5"/>
<feature type="DNA-binding region" description="OmpR/PhoB-type" evidence="6">
    <location>
        <begin position="181"/>
        <end position="277"/>
    </location>
</feature>
<dbReference type="CDD" id="cd00383">
    <property type="entry name" value="trans_reg_C"/>
    <property type="match status" value="1"/>
</dbReference>
<reference evidence="9 10" key="1">
    <citation type="journal article" date="2019" name="Syst. Appl. Microbiol.">
        <title>Characterization of Bifidobacterium species in feaces of the Egyptian fruit bat: Description of B. vespertilionis sp. nov. and B. rousetti sp. nov.</title>
        <authorList>
            <person name="Modesto M."/>
            <person name="Satti M."/>
            <person name="Watanabe K."/>
            <person name="Puglisi E."/>
            <person name="Morelli L."/>
            <person name="Huang C.-H."/>
            <person name="Liou J.-S."/>
            <person name="Miyashita M."/>
            <person name="Tamura T."/>
            <person name="Saito S."/>
            <person name="Mori K."/>
            <person name="Huang L."/>
            <person name="Sciavilla P."/>
            <person name="Sandri C."/>
            <person name="Spiezio C."/>
            <person name="Vitali F."/>
            <person name="Cavalieri D."/>
            <person name="Perpetuini G."/>
            <person name="Tofalo R."/>
            <person name="Bonetti A."/>
            <person name="Arita M."/>
            <person name="Mattarelli P."/>
        </authorList>
    </citation>
    <scope>NUCLEOTIDE SEQUENCE [LARGE SCALE GENOMIC DNA]</scope>
    <source>
        <strain evidence="9 10">RST7</strain>
    </source>
</reference>
<gene>
    <name evidence="9" type="ORF">EMO89_04720</name>
</gene>
<evidence type="ECO:0000313" key="10">
    <source>
        <dbReference type="Proteomes" id="UP000412028"/>
    </source>
</evidence>
<dbReference type="Pfam" id="PF00486">
    <property type="entry name" value="Trans_reg_C"/>
    <property type="match status" value="1"/>
</dbReference>
<comment type="caution">
    <text evidence="9">The sequence shown here is derived from an EMBL/GenBank/DDBJ whole genome shotgun (WGS) entry which is preliminary data.</text>
</comment>
<dbReference type="GO" id="GO:0000976">
    <property type="term" value="F:transcription cis-regulatory region binding"/>
    <property type="evidence" value="ECO:0007669"/>
    <property type="project" value="TreeGrafter"/>
</dbReference>
<keyword evidence="3" id="KW-0805">Transcription regulation</keyword>
<sequence>MVGSAGHARCRHSPVDESEFRRFSSMHLMLNTGNGTHIMGGSMRILLATLNVALRNAARATLDSAGHIVRTIPANDDDSEENEPFTAELVIMDDTFPQHADRHDLDLIVTQMMNAKLLYLRSTNLDAANDDPRNGTTDSPDTATDAGMLSQIDDELRKPFSDSELLAHVRMLSRTGVSSGSSILTRGDLTLDVEARRAFYGRLDRPIPLSPREYAALEMMVRADGDYLSFEELLEGVCGNGFFEQRDVMMTVMRSLERKLHQAGLFMTQRGDRYRIG</sequence>
<dbReference type="InterPro" id="IPR039420">
    <property type="entry name" value="WalR-like"/>
</dbReference>